<dbReference type="PRINTS" id="PR00033">
    <property type="entry name" value="HTHASNC"/>
</dbReference>
<evidence type="ECO:0000313" key="5">
    <source>
        <dbReference type="EMBL" id="MBO1628537.1"/>
    </source>
</evidence>
<dbReference type="PROSITE" id="PS50956">
    <property type="entry name" value="HTH_ASNC_2"/>
    <property type="match status" value="1"/>
</dbReference>
<dbReference type="EMBL" id="JAGDQJ010000057">
    <property type="protein sequence ID" value="MBO1628537.1"/>
    <property type="molecule type" value="Genomic_DNA"/>
</dbReference>
<keyword evidence="6" id="KW-1185">Reference proteome</keyword>
<gene>
    <name evidence="5" type="ORF">J4P90_25815</name>
</gene>
<keyword evidence="2" id="KW-0238">DNA-binding</keyword>
<comment type="caution">
    <text evidence="5">The sequence shown here is derived from an EMBL/GenBank/DDBJ whole genome shotgun (WGS) entry which is preliminary data.</text>
</comment>
<name>A0ABS3P5T9_9BACI</name>
<accession>A0ABS3P5T9</accession>
<evidence type="ECO:0000256" key="3">
    <source>
        <dbReference type="ARBA" id="ARBA00023163"/>
    </source>
</evidence>
<keyword evidence="3" id="KW-0804">Transcription</keyword>
<dbReference type="InterPro" id="IPR000485">
    <property type="entry name" value="AsnC-type_HTH_dom"/>
</dbReference>
<proteinExistence type="predicted"/>
<sequence>MMVDYTDIKILNLLKENSRVQWKDIGKEIHMTGQAVGNRIRKLEEEGIIKAYTILLDEMKLGKSHLAFITIFMKTNEHSRFLDFIVTKDSVVEAHKISGEGCYILKVFLESQEQLNNLLNEILTFGNYRLNLSVNKVKG</sequence>
<dbReference type="InterPro" id="IPR019888">
    <property type="entry name" value="Tscrpt_reg_AsnC-like"/>
</dbReference>
<evidence type="ECO:0000256" key="2">
    <source>
        <dbReference type="ARBA" id="ARBA00023125"/>
    </source>
</evidence>
<dbReference type="InterPro" id="IPR036390">
    <property type="entry name" value="WH_DNA-bd_sf"/>
</dbReference>
<organism evidence="5 6">
    <name type="scientific">Bacillus arachidis</name>
    <dbReference type="NCBI Taxonomy" id="2819290"/>
    <lineage>
        <taxon>Bacteria</taxon>
        <taxon>Bacillati</taxon>
        <taxon>Bacillota</taxon>
        <taxon>Bacilli</taxon>
        <taxon>Bacillales</taxon>
        <taxon>Bacillaceae</taxon>
        <taxon>Bacillus</taxon>
    </lineage>
</organism>
<dbReference type="Proteomes" id="UP000677611">
    <property type="component" value="Unassembled WGS sequence"/>
</dbReference>
<evidence type="ECO:0000259" key="4">
    <source>
        <dbReference type="PROSITE" id="PS50956"/>
    </source>
</evidence>
<dbReference type="Pfam" id="PF13412">
    <property type="entry name" value="HTH_24"/>
    <property type="match status" value="1"/>
</dbReference>
<dbReference type="Pfam" id="PF01037">
    <property type="entry name" value="AsnC_trans_reg"/>
    <property type="match status" value="1"/>
</dbReference>
<evidence type="ECO:0000313" key="6">
    <source>
        <dbReference type="Proteomes" id="UP000677611"/>
    </source>
</evidence>
<keyword evidence="1" id="KW-0805">Transcription regulation</keyword>
<protein>
    <submittedName>
        <fullName evidence="5">Lrp/AsnC family transcriptional regulator</fullName>
    </submittedName>
</protein>
<dbReference type="PANTHER" id="PTHR30154">
    <property type="entry name" value="LEUCINE-RESPONSIVE REGULATORY PROTEIN"/>
    <property type="match status" value="1"/>
</dbReference>
<dbReference type="Gene3D" id="1.10.10.10">
    <property type="entry name" value="Winged helix-like DNA-binding domain superfamily/Winged helix DNA-binding domain"/>
    <property type="match status" value="1"/>
</dbReference>
<dbReference type="InterPro" id="IPR019887">
    <property type="entry name" value="Tscrpt_reg_AsnC/Lrp_C"/>
</dbReference>
<dbReference type="SUPFAM" id="SSF46785">
    <property type="entry name" value="Winged helix' DNA-binding domain"/>
    <property type="match status" value="1"/>
</dbReference>
<dbReference type="PANTHER" id="PTHR30154:SF55">
    <property type="entry name" value="HTH-TYPE TRANSCRIPTIONAL REGULATOR LRPB"/>
    <property type="match status" value="1"/>
</dbReference>
<reference evidence="5 6" key="1">
    <citation type="submission" date="2021-03" db="EMBL/GenBank/DDBJ databases">
        <title>Identification of novel Bacillus strains.</title>
        <authorList>
            <person name="Xiao Z."/>
            <person name="Li Y."/>
            <person name="Shen J."/>
        </authorList>
    </citation>
    <scope>NUCLEOTIDE SEQUENCE [LARGE SCALE GENOMIC DNA]</scope>
    <source>
        <strain evidence="5 6">SY8</strain>
    </source>
</reference>
<evidence type="ECO:0000256" key="1">
    <source>
        <dbReference type="ARBA" id="ARBA00023015"/>
    </source>
</evidence>
<dbReference type="InterPro" id="IPR036388">
    <property type="entry name" value="WH-like_DNA-bd_sf"/>
</dbReference>
<dbReference type="InterPro" id="IPR011008">
    <property type="entry name" value="Dimeric_a/b-barrel"/>
</dbReference>
<dbReference type="SUPFAM" id="SSF54909">
    <property type="entry name" value="Dimeric alpha+beta barrel"/>
    <property type="match status" value="1"/>
</dbReference>
<dbReference type="Gene3D" id="3.30.70.920">
    <property type="match status" value="1"/>
</dbReference>
<dbReference type="SMART" id="SM00344">
    <property type="entry name" value="HTH_ASNC"/>
    <property type="match status" value="1"/>
</dbReference>
<feature type="domain" description="HTH asnC-type" evidence="4">
    <location>
        <begin position="3"/>
        <end position="64"/>
    </location>
</feature>